<sequence length="1217" mass="134749">MNMKPSGGGGDEYEEPEHMRKLFIGGLDYRTTDTSLKEFYEQWGEIVDVVVMKDPQTKRSRGFGFITYSRAQMVDDAQSNRPHKIDGRVVEPKRAVPREEIKRPDASATVKKLFVGGLKQDIEEEDLREYFSSYGNIVSVSLVTEKDTGKKRGFGFIEFEDYDPVDRICLQQNHKIKGRHLDVKKALSKTEMAAGGPGGGGGGRRGGRGGGSGGWGNRGSDNQDWGNNQGYGQGGWGNQNPWESNNQGGGGGAWGNQGYGDQSGWGQSSDNFGGGYQQNYSGGPMRANYNSSRPQPYNQGGQSGVGGGYNTGGGNYNMAAQGGGNQRRAEFKRLQIRVSRTDGNHIPLTTIIELKKVFERSLKCDSNYRGTTDRTKKFTLNDPTELSETNTLQNYTALYTNKPTKKNKLSDADLRQYEQLVIMKKYPYLDLKELELKYHPSSGKNVRQNPKFAPEPELGAGEPGICESVEEGPNVEIHNRGLSGFAIPQPSKHGQGVIDAKKIADTRHTDDGIMELQYKVQNYDWGKLGKESMVAKLLSSADSSITIDPDKPYAELWMGTHPNGPSLIIERNVFLSEYIQDNLDAIGPVVKKRFGVAVPFLFKILSIGKALSVQAHPNKAHAEELHAKFPDLYKDPNHKPELAIALTPFEALCGFRPLREIQNHLQKEGTQSALSFPLLRRLHSQFPGDVGCYALYFMNYLRLRPGQAIFLNANLPHAYLSGDCVECMACSDNVVRAGLTPKLIDVPTLVEMLDYSSYSLDQLLFCPQMEDSNSCIWRPPVPDFAVVKIRNYTALYTNKPTKKNKLSDADLRQYEQLVIMKKYPYLDLKELELKYHPSSGKNVRQNPKFAPEPELGAGEPGICESGIMELQYKVQNYDWGKLGKDSMVAKLLSSADSSITIDPDKPYAELWMGTHPNGPSLIIERNVFLSEYIQDNLDAIGPVVKKRFGVAVPFLFKILSIGKALSVQAHPNKILPEDCVNTFLAHKEHGDSGIPLKQVFSSLMTSDKAVIAASLNTLCERLEKEEEGTQSALSFPLLRRLHSQFPGDVGCYALYFMNYLRLRPGQAIFLNANLPHAYLSGDCVECMACSDNVVRAGLTPKLIDVPTLVEMLDYSSYSLDQLLFCPQMEDSNSCIWRPPVPDFAVVKIRVETGDSYNTAVRPSPSLIIITSGSGEACDTEPVAARPGVVIFLKASRQLTLSPAADSHLEAYQAICNV</sequence>
<dbReference type="EMBL" id="CM046113">
    <property type="protein sequence ID" value="KAI8420995.1"/>
    <property type="molecule type" value="Genomic_DNA"/>
</dbReference>
<evidence type="ECO:0000313" key="2">
    <source>
        <dbReference type="Proteomes" id="UP001064048"/>
    </source>
</evidence>
<comment type="caution">
    <text evidence="1">The sequence shown here is derived from an EMBL/GenBank/DDBJ whole genome shotgun (WGS) entry which is preliminary data.</text>
</comment>
<proteinExistence type="predicted"/>
<keyword evidence="2" id="KW-1185">Reference proteome</keyword>
<organism evidence="1 2">
    <name type="scientific">Choristoneura fumiferana</name>
    <name type="common">Spruce budworm moth</name>
    <name type="synonym">Archips fumiferana</name>
    <dbReference type="NCBI Taxonomy" id="7141"/>
    <lineage>
        <taxon>Eukaryota</taxon>
        <taxon>Metazoa</taxon>
        <taxon>Ecdysozoa</taxon>
        <taxon>Arthropoda</taxon>
        <taxon>Hexapoda</taxon>
        <taxon>Insecta</taxon>
        <taxon>Pterygota</taxon>
        <taxon>Neoptera</taxon>
        <taxon>Endopterygota</taxon>
        <taxon>Lepidoptera</taxon>
        <taxon>Glossata</taxon>
        <taxon>Ditrysia</taxon>
        <taxon>Tortricoidea</taxon>
        <taxon>Tortricidae</taxon>
        <taxon>Tortricinae</taxon>
        <taxon>Choristoneura</taxon>
    </lineage>
</organism>
<dbReference type="Proteomes" id="UP001064048">
    <property type="component" value="Chromosome 13"/>
</dbReference>
<accession>A0ACC0JA37</accession>
<evidence type="ECO:0000313" key="1">
    <source>
        <dbReference type="EMBL" id="KAI8420995.1"/>
    </source>
</evidence>
<reference evidence="1 2" key="1">
    <citation type="journal article" date="2022" name="Genome Biol. Evol.">
        <title>The Spruce Budworm Genome: Reconstructing the Evolutionary History of Antifreeze Proteins.</title>
        <authorList>
            <person name="Beliveau C."/>
            <person name="Gagne P."/>
            <person name="Picq S."/>
            <person name="Vernygora O."/>
            <person name="Keeling C.I."/>
            <person name="Pinkney K."/>
            <person name="Doucet D."/>
            <person name="Wen F."/>
            <person name="Johnston J.S."/>
            <person name="Maaroufi H."/>
            <person name="Boyle B."/>
            <person name="Laroche J."/>
            <person name="Dewar K."/>
            <person name="Juretic N."/>
            <person name="Blackburn G."/>
            <person name="Nisole A."/>
            <person name="Brunet B."/>
            <person name="Brandao M."/>
            <person name="Lumley L."/>
            <person name="Duan J."/>
            <person name="Quan G."/>
            <person name="Lucarotti C.J."/>
            <person name="Roe A.D."/>
            <person name="Sperling F.A.H."/>
            <person name="Levesque R.C."/>
            <person name="Cusson M."/>
        </authorList>
    </citation>
    <scope>NUCLEOTIDE SEQUENCE [LARGE SCALE GENOMIC DNA]</scope>
    <source>
        <strain evidence="1">Glfc:IPQL:Cfum</strain>
    </source>
</reference>
<gene>
    <name evidence="1" type="ORF">MSG28_008132</name>
</gene>
<name>A0ACC0JA37_CHOFU</name>
<protein>
    <submittedName>
        <fullName evidence="1">Uncharacterized protein</fullName>
    </submittedName>
</protein>